<feature type="domain" description="G-protein coupled receptors family 1 profile" evidence="12">
    <location>
        <begin position="41"/>
        <end position="290"/>
    </location>
</feature>
<dbReference type="OrthoDB" id="6145535at2759"/>
<dbReference type="Gene3D" id="1.20.1070.10">
    <property type="entry name" value="Rhodopsin 7-helix transmembrane proteins"/>
    <property type="match status" value="1"/>
</dbReference>
<protein>
    <recommendedName>
        <fullName evidence="11">Olfactory receptor</fullName>
    </recommendedName>
</protein>
<evidence type="ECO:0000259" key="12">
    <source>
        <dbReference type="PROSITE" id="PS50262"/>
    </source>
</evidence>
<dbReference type="SUPFAM" id="SSF81321">
    <property type="entry name" value="Family A G protein-coupled receptor-like"/>
    <property type="match status" value="1"/>
</dbReference>
<dbReference type="PROSITE" id="PS00237">
    <property type="entry name" value="G_PROTEIN_RECEP_F1_1"/>
    <property type="match status" value="1"/>
</dbReference>
<feature type="transmembrane region" description="Helical" evidence="11">
    <location>
        <begin position="136"/>
        <end position="158"/>
    </location>
</feature>
<evidence type="ECO:0000256" key="4">
    <source>
        <dbReference type="ARBA" id="ARBA00022725"/>
    </source>
</evidence>
<evidence type="ECO:0000256" key="3">
    <source>
        <dbReference type="ARBA" id="ARBA00022692"/>
    </source>
</evidence>
<dbReference type="InterPro" id="IPR000725">
    <property type="entry name" value="Olfact_rcpt"/>
</dbReference>
<evidence type="ECO:0000256" key="7">
    <source>
        <dbReference type="ARBA" id="ARBA00023136"/>
    </source>
</evidence>
<keyword evidence="3 10" id="KW-0812">Transmembrane</keyword>
<keyword evidence="5 11" id="KW-1133">Transmembrane helix</keyword>
<comment type="subcellular location">
    <subcellularLocation>
        <location evidence="1 11">Cell membrane</location>
        <topology evidence="1 11">Multi-pass membrane protein</topology>
    </subcellularLocation>
</comment>
<reference evidence="14" key="1">
    <citation type="submission" date="2025-08" db="UniProtKB">
        <authorList>
            <consortium name="RefSeq"/>
        </authorList>
    </citation>
    <scope>IDENTIFICATION</scope>
</reference>
<evidence type="ECO:0000256" key="11">
    <source>
        <dbReference type="RuleBase" id="RU363047"/>
    </source>
</evidence>
<dbReference type="InterPro" id="IPR050516">
    <property type="entry name" value="Olfactory_GPCR"/>
</dbReference>
<feature type="transmembrane region" description="Helical" evidence="11">
    <location>
        <begin position="238"/>
        <end position="261"/>
    </location>
</feature>
<evidence type="ECO:0000313" key="14">
    <source>
        <dbReference type="RefSeq" id="XP_033779130.1"/>
    </source>
</evidence>
<evidence type="ECO:0000256" key="10">
    <source>
        <dbReference type="RuleBase" id="RU000688"/>
    </source>
</evidence>
<dbReference type="InterPro" id="IPR000276">
    <property type="entry name" value="GPCR_Rhodpsn"/>
</dbReference>
<dbReference type="AlphaFoldDB" id="A0A6P8PDE6"/>
<dbReference type="Proteomes" id="UP000515159">
    <property type="component" value="Chromosome 16"/>
</dbReference>
<dbReference type="PRINTS" id="PR00245">
    <property type="entry name" value="OLFACTORYR"/>
</dbReference>
<keyword evidence="6 10" id="KW-0297">G-protein coupled receptor</keyword>
<keyword evidence="2 11" id="KW-1003">Cell membrane</keyword>
<evidence type="ECO:0000313" key="13">
    <source>
        <dbReference type="Proteomes" id="UP000515159"/>
    </source>
</evidence>
<dbReference type="PROSITE" id="PS50262">
    <property type="entry name" value="G_PROTEIN_RECEP_F1_2"/>
    <property type="match status" value="1"/>
</dbReference>
<keyword evidence="13" id="KW-1185">Reference proteome</keyword>
<dbReference type="InterPro" id="IPR017452">
    <property type="entry name" value="GPCR_Rhodpsn_7TM"/>
</dbReference>
<dbReference type="GeneID" id="117349646"/>
<dbReference type="GO" id="GO:0004984">
    <property type="term" value="F:olfactory receptor activity"/>
    <property type="evidence" value="ECO:0007669"/>
    <property type="project" value="InterPro"/>
</dbReference>
<keyword evidence="7 11" id="KW-0472">Membrane</keyword>
<proteinExistence type="inferred from homology"/>
<keyword evidence="9 10" id="KW-0807">Transducer</keyword>
<feature type="transmembrane region" description="Helical" evidence="11">
    <location>
        <begin position="273"/>
        <end position="292"/>
    </location>
</feature>
<feature type="transmembrane region" description="Helical" evidence="11">
    <location>
        <begin position="25"/>
        <end position="52"/>
    </location>
</feature>
<dbReference type="InParanoid" id="A0A6P8PDE6"/>
<dbReference type="PRINTS" id="PR00237">
    <property type="entry name" value="GPCRRHODOPSN"/>
</dbReference>
<keyword evidence="8 10" id="KW-0675">Receptor</keyword>
<evidence type="ECO:0000256" key="9">
    <source>
        <dbReference type="ARBA" id="ARBA00023224"/>
    </source>
</evidence>
<evidence type="ECO:0000256" key="2">
    <source>
        <dbReference type="ARBA" id="ARBA00022475"/>
    </source>
</evidence>
<feature type="transmembrane region" description="Helical" evidence="11">
    <location>
        <begin position="91"/>
        <end position="115"/>
    </location>
</feature>
<dbReference type="FunFam" id="1.20.1070.10:FF:000015">
    <property type="entry name" value="Olfactory receptor"/>
    <property type="match status" value="1"/>
</dbReference>
<organism evidence="13 14">
    <name type="scientific">Geotrypetes seraphini</name>
    <name type="common">Gaboon caecilian</name>
    <name type="synonym">Caecilia seraphini</name>
    <dbReference type="NCBI Taxonomy" id="260995"/>
    <lineage>
        <taxon>Eukaryota</taxon>
        <taxon>Metazoa</taxon>
        <taxon>Chordata</taxon>
        <taxon>Craniata</taxon>
        <taxon>Vertebrata</taxon>
        <taxon>Euteleostomi</taxon>
        <taxon>Amphibia</taxon>
        <taxon>Gymnophiona</taxon>
        <taxon>Geotrypetes</taxon>
    </lineage>
</organism>
<keyword evidence="11" id="KW-0716">Sensory transduction</keyword>
<feature type="transmembrane region" description="Helical" evidence="11">
    <location>
        <begin position="204"/>
        <end position="226"/>
    </location>
</feature>
<evidence type="ECO:0000256" key="8">
    <source>
        <dbReference type="ARBA" id="ARBA00023170"/>
    </source>
</evidence>
<dbReference type="KEGG" id="gsh:117349646"/>
<evidence type="ECO:0000256" key="5">
    <source>
        <dbReference type="ARBA" id="ARBA00022989"/>
    </source>
</evidence>
<dbReference type="GO" id="GO:0005886">
    <property type="term" value="C:plasma membrane"/>
    <property type="evidence" value="ECO:0007669"/>
    <property type="project" value="UniProtKB-SubCell"/>
</dbReference>
<name>A0A6P8PDE6_GEOSA</name>
<feature type="transmembrane region" description="Helical" evidence="11">
    <location>
        <begin position="59"/>
        <end position="79"/>
    </location>
</feature>
<accession>A0A6P8PDE6</accession>
<gene>
    <name evidence="14" type="primary">LOC117349646</name>
</gene>
<sequence length="313" mass="35394">MEGANQSIILEFILLGFSDDPNLEVLLFVIFLLAYTIAVLGNLVIILVIYFSHSLHTPMYFFLGNLSFLDICCTSTTVPKMLVNILTEKKVISYIGCVVQLYMFTWLCITEMMLLTIMAYDRYAAICSPLTYGTVLNWRVCVQVAIVMWSVGAGSSLVHTLTTFKLSFCSYNRISHFFCEIPPMLMLSCSDTTLNEVMLITTDVILGLLCFLFILVSYIFIVLAILKIRSAMGKQKTFATCASHLTVVVLYYGTLFLTYVQPKSSSSPEEKKVMSALYTVFIPMLNPIIYSLRNKEVKDALKKIIQSRFYSFS</sequence>
<evidence type="ECO:0000256" key="1">
    <source>
        <dbReference type="ARBA" id="ARBA00004651"/>
    </source>
</evidence>
<dbReference type="Pfam" id="PF13853">
    <property type="entry name" value="7tm_4"/>
    <property type="match status" value="1"/>
</dbReference>
<dbReference type="PANTHER" id="PTHR26452">
    <property type="entry name" value="OLFACTORY RECEPTOR"/>
    <property type="match status" value="1"/>
</dbReference>
<keyword evidence="4 11" id="KW-0552">Olfaction</keyword>
<evidence type="ECO:0000256" key="6">
    <source>
        <dbReference type="ARBA" id="ARBA00023040"/>
    </source>
</evidence>
<dbReference type="RefSeq" id="XP_033779130.1">
    <property type="nucleotide sequence ID" value="XM_033923239.1"/>
</dbReference>
<dbReference type="CDD" id="cd15225">
    <property type="entry name" value="7tmA_OR10A-like"/>
    <property type="match status" value="1"/>
</dbReference>
<comment type="similarity">
    <text evidence="10">Belongs to the G-protein coupled receptor 1 family.</text>
</comment>
<dbReference type="GO" id="GO:0004930">
    <property type="term" value="F:G protein-coupled receptor activity"/>
    <property type="evidence" value="ECO:0007669"/>
    <property type="project" value="UniProtKB-KW"/>
</dbReference>